<evidence type="ECO:0000259" key="7">
    <source>
        <dbReference type="PROSITE" id="PS50105"/>
    </source>
</evidence>
<feature type="domain" description="SH3" evidence="5">
    <location>
        <begin position="7"/>
        <end position="71"/>
    </location>
</feature>
<dbReference type="Gene3D" id="1.10.150.50">
    <property type="entry name" value="Transcription Factor, Ets-1"/>
    <property type="match status" value="1"/>
</dbReference>
<reference evidence="8" key="1">
    <citation type="journal article" date="2019" name="G3 (Bethesda)">
        <title>Genome Assemblies of Two Rare Opportunistic Yeast Pathogens: Diutina rugosa (syn. Candida rugosa) and Trichomonascus ciferrii (syn. Candida ciferrii).</title>
        <authorList>
            <person name="Mixao V."/>
            <person name="Saus E."/>
            <person name="Hansen A.P."/>
            <person name="Lass-Florl C."/>
            <person name="Gabaldon T."/>
        </authorList>
    </citation>
    <scope>NUCLEOTIDE SEQUENCE</scope>
    <source>
        <strain evidence="8">CBS 4856</strain>
    </source>
</reference>
<dbReference type="GO" id="GO:0005829">
    <property type="term" value="C:cytosol"/>
    <property type="evidence" value="ECO:0007669"/>
    <property type="project" value="GOC"/>
</dbReference>
<feature type="compositionally biased region" description="Polar residues" evidence="4">
    <location>
        <begin position="266"/>
        <end position="302"/>
    </location>
</feature>
<dbReference type="VEuPathDB" id="FungiDB:TRICI_002134"/>
<dbReference type="Pfam" id="PF00169">
    <property type="entry name" value="PH"/>
    <property type="match status" value="1"/>
</dbReference>
<organism evidence="8 9">
    <name type="scientific">Trichomonascus ciferrii</name>
    <dbReference type="NCBI Taxonomy" id="44093"/>
    <lineage>
        <taxon>Eukaryota</taxon>
        <taxon>Fungi</taxon>
        <taxon>Dikarya</taxon>
        <taxon>Ascomycota</taxon>
        <taxon>Saccharomycotina</taxon>
        <taxon>Dipodascomycetes</taxon>
        <taxon>Dipodascales</taxon>
        <taxon>Trichomonascaceae</taxon>
        <taxon>Trichomonascus</taxon>
        <taxon>Trichomonascus ciferrii complex</taxon>
    </lineage>
</organism>
<feature type="compositionally biased region" description="Polar residues" evidence="4">
    <location>
        <begin position="445"/>
        <end position="459"/>
    </location>
</feature>
<evidence type="ECO:0000256" key="2">
    <source>
        <dbReference type="ARBA" id="ARBA00022553"/>
    </source>
</evidence>
<feature type="region of interest" description="Disordered" evidence="4">
    <location>
        <begin position="346"/>
        <end position="490"/>
    </location>
</feature>
<dbReference type="InterPro" id="IPR013761">
    <property type="entry name" value="SAM/pointed_sf"/>
</dbReference>
<dbReference type="FunFam" id="2.30.29.30:FF:000230">
    <property type="entry name" value="Polarized growth protein (Boi2)"/>
    <property type="match status" value="1"/>
</dbReference>
<dbReference type="GO" id="GO:0007032">
    <property type="term" value="P:endosome organization"/>
    <property type="evidence" value="ECO:0007669"/>
    <property type="project" value="TreeGrafter"/>
</dbReference>
<dbReference type="SUPFAM" id="SSF50729">
    <property type="entry name" value="PH domain-like"/>
    <property type="match status" value="1"/>
</dbReference>
<dbReference type="SUPFAM" id="SSF50044">
    <property type="entry name" value="SH3-domain"/>
    <property type="match status" value="1"/>
</dbReference>
<proteinExistence type="predicted"/>
<dbReference type="SMART" id="SM00326">
    <property type="entry name" value="SH3"/>
    <property type="match status" value="1"/>
</dbReference>
<evidence type="ECO:0000256" key="1">
    <source>
        <dbReference type="ARBA" id="ARBA00022443"/>
    </source>
</evidence>
<protein>
    <recommendedName>
        <fullName evidence="10">Protein BOI2</fullName>
    </recommendedName>
</protein>
<dbReference type="Pfam" id="PF07647">
    <property type="entry name" value="SAM_2"/>
    <property type="match status" value="1"/>
</dbReference>
<evidence type="ECO:0000256" key="3">
    <source>
        <dbReference type="PROSITE-ProRule" id="PRU00192"/>
    </source>
</evidence>
<feature type="compositionally biased region" description="Polar residues" evidence="4">
    <location>
        <begin position="348"/>
        <end position="358"/>
    </location>
</feature>
<dbReference type="InterPro" id="IPR011993">
    <property type="entry name" value="PH-like_dom_sf"/>
</dbReference>
<evidence type="ECO:0000313" key="8">
    <source>
        <dbReference type="EMBL" id="KAA8915727.1"/>
    </source>
</evidence>
<dbReference type="AlphaFoldDB" id="A0A642V7H6"/>
<dbReference type="Gene3D" id="2.30.29.30">
    <property type="entry name" value="Pleckstrin-homology domain (PH domain)/Phosphotyrosine-binding domain (PTB)"/>
    <property type="match status" value="1"/>
</dbReference>
<dbReference type="InterPro" id="IPR045188">
    <property type="entry name" value="Boi1/Boi2-like"/>
</dbReference>
<dbReference type="CDD" id="cd09535">
    <property type="entry name" value="SAM_BOI-like_fungal"/>
    <property type="match status" value="1"/>
</dbReference>
<feature type="domain" description="PH" evidence="6">
    <location>
        <begin position="531"/>
        <end position="651"/>
    </location>
</feature>
<accession>A0A642V7H6</accession>
<evidence type="ECO:0008006" key="10">
    <source>
        <dbReference type="Google" id="ProtNLM"/>
    </source>
</evidence>
<evidence type="ECO:0000259" key="6">
    <source>
        <dbReference type="PROSITE" id="PS50003"/>
    </source>
</evidence>
<dbReference type="GO" id="GO:0005769">
    <property type="term" value="C:early endosome"/>
    <property type="evidence" value="ECO:0007669"/>
    <property type="project" value="TreeGrafter"/>
</dbReference>
<dbReference type="PROSITE" id="PS50105">
    <property type="entry name" value="SAM_DOMAIN"/>
    <property type="match status" value="1"/>
</dbReference>
<dbReference type="PROSITE" id="PS50002">
    <property type="entry name" value="SH3"/>
    <property type="match status" value="1"/>
</dbReference>
<dbReference type="PANTHER" id="PTHR22902:SF27">
    <property type="entry name" value="PLECKSTRIN HOMOLOGY DOMAIN-CONTAINING FAMILY A MEMBER 3"/>
    <property type="match status" value="1"/>
</dbReference>
<comment type="caution">
    <text evidence="8">The sequence shown here is derived from an EMBL/GenBank/DDBJ whole genome shotgun (WGS) entry which is preliminary data.</text>
</comment>
<keyword evidence="1 3" id="KW-0728">SH3 domain</keyword>
<dbReference type="GO" id="GO:0042147">
    <property type="term" value="P:retrograde transport, endosome to Golgi"/>
    <property type="evidence" value="ECO:0007669"/>
    <property type="project" value="TreeGrafter"/>
</dbReference>
<dbReference type="SMART" id="SM00454">
    <property type="entry name" value="SAM"/>
    <property type="match status" value="1"/>
</dbReference>
<dbReference type="Pfam" id="PF00018">
    <property type="entry name" value="SH3_1"/>
    <property type="match status" value="1"/>
</dbReference>
<dbReference type="CDD" id="cd13316">
    <property type="entry name" value="PH_Boi"/>
    <property type="match status" value="1"/>
</dbReference>
<dbReference type="PROSITE" id="PS50003">
    <property type="entry name" value="PH_DOMAIN"/>
    <property type="match status" value="1"/>
</dbReference>
<feature type="compositionally biased region" description="Acidic residues" evidence="4">
    <location>
        <begin position="430"/>
        <end position="441"/>
    </location>
</feature>
<sequence length="801" mass="88708">MGDNDTGDVEYLLGIHDFRARSEDEISLLKGDHIKVLETDKEFGDGWYIGENLTTGQAGLFPKVFTTTLILPNKESSADDFYMQHNQAGSVHDTLTDIDEAISEINNGNGHFDGQHQLNYDNIPEWNPYEVHQYFKSRGYDDEVCSQFIHHKITGSILLELELAYLKEIDITSFGTRFEISKDIKYLNSLVQKRNNNASPLMPAPSIKRQSQRFSIRNSSLRTSVSESQQQPSELNGFSPRNNTFSNHQPTGSFDKNWKPPPPLNHSYSADSTPPPQYSQTIPEHPSTDPTTMATNTTSPRYSQHRKTFSAGSRTSYVEDSRFRLMGQHSRQSSFDTVKAAAEERIFPSTTDSPNSKRASFLRRRSHSQSAGSTLDVEKTHKRRSSMLSALLGTGGNGSTPPSPQQNRPSSPLKNEFTEVSSPESGNNNEEGDDDDYEDYESSSTNNMTDSPPVNQLPQSEGVLATQNHSKKTSAPEDVELPKQKSSSFGRMKTLRQASSQHNLRKPLKKQNTTAFVEGIKSVSPEDSKKTATYSGWMHKKGGIGPGAWKSRFFTLHGTRLSYFTSMAETKERGLIDITSHRVLPARENEDKLVSFYAASVGAGRHCFKLVPPAPGTRKGVTFTAPKVHFFAVETKEEMRQWMAALMKATIDRDETKPVLTSCVTPTVPLPKAQELFSESRADQINNIYESSSTPQSSAGTVNNNTNSNLNRPTNNNHNNNSSNNNNNQENNIINDTTLSDSPGSSLRSSKTGSSATNSSSLKAVSSTTSPNDYNIVSDQTRHLTTKTAGLKIVTNLEESG</sequence>
<evidence type="ECO:0000313" key="9">
    <source>
        <dbReference type="Proteomes" id="UP000761534"/>
    </source>
</evidence>
<keyword evidence="2" id="KW-0597">Phosphoprotein</keyword>
<gene>
    <name evidence="8" type="ORF">TRICI_002134</name>
</gene>
<name>A0A642V7H6_9ASCO</name>
<dbReference type="InterPro" id="IPR001660">
    <property type="entry name" value="SAM"/>
</dbReference>
<dbReference type="GO" id="GO:0005802">
    <property type="term" value="C:trans-Golgi network"/>
    <property type="evidence" value="ECO:0007669"/>
    <property type="project" value="TreeGrafter"/>
</dbReference>
<dbReference type="Proteomes" id="UP000761534">
    <property type="component" value="Unassembled WGS sequence"/>
</dbReference>
<dbReference type="SMART" id="SM00233">
    <property type="entry name" value="PH"/>
    <property type="match status" value="1"/>
</dbReference>
<feature type="compositionally biased region" description="Low complexity" evidence="4">
    <location>
        <begin position="697"/>
        <end position="770"/>
    </location>
</feature>
<dbReference type="GO" id="GO:0055037">
    <property type="term" value="C:recycling endosome"/>
    <property type="evidence" value="ECO:0007669"/>
    <property type="project" value="TreeGrafter"/>
</dbReference>
<evidence type="ECO:0000259" key="5">
    <source>
        <dbReference type="PROSITE" id="PS50002"/>
    </source>
</evidence>
<dbReference type="InterPro" id="IPR001849">
    <property type="entry name" value="PH_domain"/>
</dbReference>
<dbReference type="InterPro" id="IPR036028">
    <property type="entry name" value="SH3-like_dom_sf"/>
</dbReference>
<dbReference type="Gene3D" id="2.30.30.40">
    <property type="entry name" value="SH3 Domains"/>
    <property type="match status" value="1"/>
</dbReference>
<dbReference type="EMBL" id="SWFS01000148">
    <property type="protein sequence ID" value="KAA8915727.1"/>
    <property type="molecule type" value="Genomic_DNA"/>
</dbReference>
<dbReference type="InterPro" id="IPR001452">
    <property type="entry name" value="SH3_domain"/>
</dbReference>
<dbReference type="GO" id="GO:0001881">
    <property type="term" value="P:receptor recycling"/>
    <property type="evidence" value="ECO:0007669"/>
    <property type="project" value="TreeGrafter"/>
</dbReference>
<keyword evidence="9" id="KW-1185">Reference proteome</keyword>
<dbReference type="PANTHER" id="PTHR22902">
    <property type="entry name" value="SESQUIPEDALIAN"/>
    <property type="match status" value="1"/>
</dbReference>
<feature type="region of interest" description="Disordered" evidence="4">
    <location>
        <begin position="689"/>
        <end position="776"/>
    </location>
</feature>
<feature type="domain" description="SAM" evidence="7">
    <location>
        <begin position="126"/>
        <end position="190"/>
    </location>
</feature>
<feature type="region of interest" description="Disordered" evidence="4">
    <location>
        <begin position="196"/>
        <end position="316"/>
    </location>
</feature>
<dbReference type="SUPFAM" id="SSF47769">
    <property type="entry name" value="SAM/Pointed domain"/>
    <property type="match status" value="1"/>
</dbReference>
<dbReference type="OrthoDB" id="73680at2759"/>
<evidence type="ECO:0000256" key="4">
    <source>
        <dbReference type="SAM" id="MobiDB-lite"/>
    </source>
</evidence>
<feature type="compositionally biased region" description="Polar residues" evidence="4">
    <location>
        <begin position="208"/>
        <end position="254"/>
    </location>
</feature>